<accession>A0A0E9S2F1</accession>
<proteinExistence type="predicted"/>
<reference evidence="1" key="1">
    <citation type="submission" date="2014-11" db="EMBL/GenBank/DDBJ databases">
        <authorList>
            <person name="Amaro Gonzalez C."/>
        </authorList>
    </citation>
    <scope>NUCLEOTIDE SEQUENCE</scope>
</reference>
<sequence length="30" mass="3470">MKKRCSVIHRTVTTLVSVIYRFRASGPFCI</sequence>
<reference evidence="1" key="2">
    <citation type="journal article" date="2015" name="Fish Shellfish Immunol.">
        <title>Early steps in the European eel (Anguilla anguilla)-Vibrio vulnificus interaction in the gills: Role of the RtxA13 toxin.</title>
        <authorList>
            <person name="Callol A."/>
            <person name="Pajuelo D."/>
            <person name="Ebbesson L."/>
            <person name="Teles M."/>
            <person name="MacKenzie S."/>
            <person name="Amaro C."/>
        </authorList>
    </citation>
    <scope>NUCLEOTIDE SEQUENCE</scope>
</reference>
<evidence type="ECO:0000313" key="1">
    <source>
        <dbReference type="EMBL" id="JAH35461.1"/>
    </source>
</evidence>
<organism evidence="1">
    <name type="scientific">Anguilla anguilla</name>
    <name type="common">European freshwater eel</name>
    <name type="synonym">Muraena anguilla</name>
    <dbReference type="NCBI Taxonomy" id="7936"/>
    <lineage>
        <taxon>Eukaryota</taxon>
        <taxon>Metazoa</taxon>
        <taxon>Chordata</taxon>
        <taxon>Craniata</taxon>
        <taxon>Vertebrata</taxon>
        <taxon>Euteleostomi</taxon>
        <taxon>Actinopterygii</taxon>
        <taxon>Neopterygii</taxon>
        <taxon>Teleostei</taxon>
        <taxon>Anguilliformes</taxon>
        <taxon>Anguillidae</taxon>
        <taxon>Anguilla</taxon>
    </lineage>
</organism>
<dbReference type="EMBL" id="GBXM01073116">
    <property type="protein sequence ID" value="JAH35461.1"/>
    <property type="molecule type" value="Transcribed_RNA"/>
</dbReference>
<dbReference type="AlphaFoldDB" id="A0A0E9S2F1"/>
<protein>
    <submittedName>
        <fullName evidence="1">Uncharacterized protein</fullName>
    </submittedName>
</protein>
<name>A0A0E9S2F1_ANGAN</name>